<dbReference type="AlphaFoldDB" id="A1ZTW4"/>
<protein>
    <submittedName>
        <fullName evidence="1">Uncharacterized protein</fullName>
    </submittedName>
</protein>
<comment type="caution">
    <text evidence="1">The sequence shown here is derived from an EMBL/GenBank/DDBJ whole genome shotgun (WGS) entry which is preliminary data.</text>
</comment>
<sequence length="349" mass="40434">MLRLGILNFRRKKYSQTKVIDKELRHHIISKLPTRLDTTTAATFVESKQPFMSDFHWGIKVQEQNQIQTIINILLNKDYLQQETDSTFSPKKLFATFNKHQSTEKNTVLIETRGKLINASHALLLASKTNTEVILAGQPLPIAHALWLYKKTFKITLPQNLHIIVNGYLSSIGLRDYILNDLGANMNIEWACYYGNTTTGYLKAPLNECNGFGTINGQNTDAFIHKGLLYLTREKHSLTINTGDRADEIDGRFYLKPKNELEAWVLNWEQENWQYLTGNTTMQDGIIYLQCREDDTHKAKQKLIFEIPTPMYHFLGFEEFQTRFNVLLNLHKPKYLNYHSTIKNYTASP</sequence>
<name>A1ZTW4_MICM2</name>
<dbReference type="RefSeq" id="WP_002701455.1">
    <property type="nucleotide sequence ID" value="NZ_AAWS01000037.1"/>
</dbReference>
<proteinExistence type="predicted"/>
<evidence type="ECO:0000313" key="2">
    <source>
        <dbReference type="Proteomes" id="UP000004095"/>
    </source>
</evidence>
<gene>
    <name evidence="1" type="ORF">M23134_02548</name>
</gene>
<organism evidence="1 2">
    <name type="scientific">Microscilla marina ATCC 23134</name>
    <dbReference type="NCBI Taxonomy" id="313606"/>
    <lineage>
        <taxon>Bacteria</taxon>
        <taxon>Pseudomonadati</taxon>
        <taxon>Bacteroidota</taxon>
        <taxon>Cytophagia</taxon>
        <taxon>Cytophagales</taxon>
        <taxon>Microscillaceae</taxon>
        <taxon>Microscilla</taxon>
    </lineage>
</organism>
<accession>A1ZTW4</accession>
<evidence type="ECO:0000313" key="1">
    <source>
        <dbReference type="EMBL" id="EAY26216.1"/>
    </source>
</evidence>
<keyword evidence="2" id="KW-1185">Reference proteome</keyword>
<reference evidence="1 2" key="1">
    <citation type="submission" date="2007-01" db="EMBL/GenBank/DDBJ databases">
        <authorList>
            <person name="Haygood M."/>
            <person name="Podell S."/>
            <person name="Anderson C."/>
            <person name="Hopkinson B."/>
            <person name="Roe K."/>
            <person name="Barbeau K."/>
            <person name="Gaasterland T."/>
            <person name="Ferriera S."/>
            <person name="Johnson J."/>
            <person name="Kravitz S."/>
            <person name="Beeson K."/>
            <person name="Sutton G."/>
            <person name="Rogers Y.-H."/>
            <person name="Friedman R."/>
            <person name="Frazier M."/>
            <person name="Venter J.C."/>
        </authorList>
    </citation>
    <scope>NUCLEOTIDE SEQUENCE [LARGE SCALE GENOMIC DNA]</scope>
    <source>
        <strain evidence="1 2">ATCC 23134</strain>
    </source>
</reference>
<dbReference type="Proteomes" id="UP000004095">
    <property type="component" value="Unassembled WGS sequence"/>
</dbReference>
<dbReference type="EMBL" id="AAWS01000037">
    <property type="protein sequence ID" value="EAY26216.1"/>
    <property type="molecule type" value="Genomic_DNA"/>
</dbReference>